<feature type="region of interest" description="Disordered" evidence="1">
    <location>
        <begin position="232"/>
        <end position="260"/>
    </location>
</feature>
<evidence type="ECO:0000313" key="2">
    <source>
        <dbReference type="EMBL" id="GAB48455.1"/>
    </source>
</evidence>
<organism evidence="2 3">
    <name type="scientific">Mobilicoccus pelagius NBRC 104925</name>
    <dbReference type="NCBI Taxonomy" id="1089455"/>
    <lineage>
        <taxon>Bacteria</taxon>
        <taxon>Bacillati</taxon>
        <taxon>Actinomycetota</taxon>
        <taxon>Actinomycetes</taxon>
        <taxon>Micrococcales</taxon>
        <taxon>Dermatophilaceae</taxon>
        <taxon>Mobilicoccus</taxon>
    </lineage>
</organism>
<comment type="caution">
    <text evidence="2">The sequence shown here is derived from an EMBL/GenBank/DDBJ whole genome shotgun (WGS) entry which is preliminary data.</text>
</comment>
<protein>
    <recommendedName>
        <fullName evidence="4">TIGR03089 family protein</fullName>
    </recommendedName>
</protein>
<evidence type="ECO:0000313" key="3">
    <source>
        <dbReference type="Proteomes" id="UP000004367"/>
    </source>
</evidence>
<dbReference type="STRING" id="1089455.MOPEL_073_00960"/>
<dbReference type="EMBL" id="BAFE01000052">
    <property type="protein sequence ID" value="GAB48455.1"/>
    <property type="molecule type" value="Genomic_DNA"/>
</dbReference>
<name>H5URU7_9MICO</name>
<proteinExistence type="predicted"/>
<dbReference type="AlphaFoldDB" id="H5URU7"/>
<dbReference type="NCBIfam" id="TIGR03089">
    <property type="entry name" value="TIGR03089 family protein"/>
    <property type="match status" value="1"/>
</dbReference>
<dbReference type="InterPro" id="IPR017523">
    <property type="entry name" value="Rv3268"/>
</dbReference>
<reference evidence="2 3" key="1">
    <citation type="submission" date="2012-02" db="EMBL/GenBank/DDBJ databases">
        <title>Whole genome shotgun sequence of Mobilicoccus pelagius NBRC 104925.</title>
        <authorList>
            <person name="Yoshida Y."/>
            <person name="Hosoyama A."/>
            <person name="Tsuchikane K."/>
            <person name="Katsumata H."/>
            <person name="Yamazaki S."/>
            <person name="Fujita N."/>
        </authorList>
    </citation>
    <scope>NUCLEOTIDE SEQUENCE [LARGE SCALE GENOMIC DNA]</scope>
    <source>
        <strain evidence="2 3">NBRC 104925</strain>
    </source>
</reference>
<accession>H5URU7</accession>
<gene>
    <name evidence="2" type="ORF">MOPEL_073_00960</name>
</gene>
<evidence type="ECO:0008006" key="4">
    <source>
        <dbReference type="Google" id="ProtNLM"/>
    </source>
</evidence>
<dbReference type="eggNOG" id="COG0365">
    <property type="taxonomic scope" value="Bacteria"/>
</dbReference>
<keyword evidence="3" id="KW-1185">Reference proteome</keyword>
<evidence type="ECO:0000256" key="1">
    <source>
        <dbReference type="SAM" id="MobiDB-lite"/>
    </source>
</evidence>
<dbReference type="Proteomes" id="UP000004367">
    <property type="component" value="Unassembled WGS sequence"/>
</dbReference>
<sequence length="260" mass="27230">MRPWRTNAGMTRPDDLARILRSGESALPRLIWHAPGERIELSGRVLATWTAKAADLLQEDLDGGVGTRVRLEGDPHWRLLVWALATWTVGGTVVVGGGAPSAENPVDVVVIDGERLGETWEPGAAETQGADWVVALTRAALARRSPVPLPAGVVDEAAVLLSHPDEMDPYDTAPATAPALVGDAASVTYDDLVTPGVEGRLHVSGTAPLAEVLRTAASAWAGGGSILLTDPRWEEEHGGDPTQGSFARILESEGVTGPAA</sequence>